<reference evidence="1 2" key="1">
    <citation type="submission" date="2013-11" db="EMBL/GenBank/DDBJ databases">
        <title>Genome sequencing of Stegodyphus mimosarum.</title>
        <authorList>
            <person name="Bechsgaard J."/>
        </authorList>
    </citation>
    <scope>NUCLEOTIDE SEQUENCE [LARGE SCALE GENOMIC DNA]</scope>
</reference>
<keyword evidence="2" id="KW-1185">Reference proteome</keyword>
<gene>
    <name evidence="1" type="ORF">X975_04495</name>
</gene>
<feature type="non-terminal residue" evidence="1">
    <location>
        <position position="125"/>
    </location>
</feature>
<evidence type="ECO:0000313" key="1">
    <source>
        <dbReference type="EMBL" id="KFM68959.1"/>
    </source>
</evidence>
<protein>
    <submittedName>
        <fullName evidence="1">Uncharacterized protein</fullName>
    </submittedName>
</protein>
<dbReference type="AlphaFoldDB" id="A0A087TV20"/>
<accession>A0A087TV20</accession>
<sequence>MHLPIEKLKLQLKNLIIHLKILIIPIKNFLTLQKKPATYPKNHTIVSKKAIIQFPKSTNHLKITHITHSKKSVIYQKNSLITLHLKKSIKIQVKRPAIILLKKVDTAQRTVVTIHIKIITLLQKT</sequence>
<name>A0A087TV20_STEMI</name>
<organism evidence="1 2">
    <name type="scientific">Stegodyphus mimosarum</name>
    <name type="common">African social velvet spider</name>
    <dbReference type="NCBI Taxonomy" id="407821"/>
    <lineage>
        <taxon>Eukaryota</taxon>
        <taxon>Metazoa</taxon>
        <taxon>Ecdysozoa</taxon>
        <taxon>Arthropoda</taxon>
        <taxon>Chelicerata</taxon>
        <taxon>Arachnida</taxon>
        <taxon>Araneae</taxon>
        <taxon>Araneomorphae</taxon>
        <taxon>Entelegynae</taxon>
        <taxon>Eresoidea</taxon>
        <taxon>Eresidae</taxon>
        <taxon>Stegodyphus</taxon>
    </lineage>
</organism>
<dbReference type="Proteomes" id="UP000054359">
    <property type="component" value="Unassembled WGS sequence"/>
</dbReference>
<evidence type="ECO:0000313" key="2">
    <source>
        <dbReference type="Proteomes" id="UP000054359"/>
    </source>
</evidence>
<dbReference type="EMBL" id="KK116857">
    <property type="protein sequence ID" value="KFM68959.1"/>
    <property type="molecule type" value="Genomic_DNA"/>
</dbReference>
<proteinExistence type="predicted"/>